<sequence>MLKTMYKRRIHISYIFTFVLLTSITTFLIVDWPITTEEWFEYLLFYFLTLAIAIMIPVSHVKYNKVKDLEVPKTDKHLIHLDHLVIQSNVSYIKELLLFTKKGQYVGKAKVSKISWFMWPFTVLFKNDLLTFIPWTYTIYDHLDQKCMKIKRTGWGIKSTLTIKDEKDSHIGTYVQDDLRMFNIRGNLLDEDGQLVLPIKSDLTGSFRFEDQFGDVVAEYYQGRFPHEYTTLFRDMENHIVYFHRDLSERTETPLWCVNVFVFATKNIGRFT</sequence>
<protein>
    <recommendedName>
        <fullName evidence="4">DUF3137 domain-containing protein</fullName>
    </recommendedName>
</protein>
<keyword evidence="1" id="KW-1133">Transmembrane helix</keyword>
<keyword evidence="3" id="KW-1185">Reference proteome</keyword>
<reference evidence="2 3" key="1">
    <citation type="submission" date="2021-01" db="EMBL/GenBank/DDBJ databases">
        <title>Genomic Encyclopedia of Type Strains, Phase IV (KMG-IV): sequencing the most valuable type-strain genomes for metagenomic binning, comparative biology and taxonomic classification.</title>
        <authorList>
            <person name="Goeker M."/>
        </authorList>
    </citation>
    <scope>NUCLEOTIDE SEQUENCE [LARGE SCALE GENOMIC DNA]</scope>
    <source>
        <strain evidence="2 3">DSM 25540</strain>
    </source>
</reference>
<dbReference type="RefSeq" id="WP_204699297.1">
    <property type="nucleotide sequence ID" value="NZ_JAFBEC010000013.1"/>
</dbReference>
<dbReference type="Proteomes" id="UP000741863">
    <property type="component" value="Unassembled WGS sequence"/>
</dbReference>
<evidence type="ECO:0008006" key="4">
    <source>
        <dbReference type="Google" id="ProtNLM"/>
    </source>
</evidence>
<feature type="transmembrane region" description="Helical" evidence="1">
    <location>
        <begin position="42"/>
        <end position="61"/>
    </location>
</feature>
<name>A0ABS2PGT5_9BACL</name>
<feature type="transmembrane region" description="Helical" evidence="1">
    <location>
        <begin position="12"/>
        <end position="30"/>
    </location>
</feature>
<gene>
    <name evidence="2" type="ORF">JOD17_003606</name>
</gene>
<keyword evidence="1" id="KW-0812">Transmembrane</keyword>
<evidence type="ECO:0000256" key="1">
    <source>
        <dbReference type="SAM" id="Phobius"/>
    </source>
</evidence>
<proteinExistence type="predicted"/>
<organism evidence="2 3">
    <name type="scientific">Geomicrobium sediminis</name>
    <dbReference type="NCBI Taxonomy" id="1347788"/>
    <lineage>
        <taxon>Bacteria</taxon>
        <taxon>Bacillati</taxon>
        <taxon>Bacillota</taxon>
        <taxon>Bacilli</taxon>
        <taxon>Bacillales</taxon>
        <taxon>Geomicrobium</taxon>
    </lineage>
</organism>
<accession>A0ABS2PGT5</accession>
<keyword evidence="1" id="KW-0472">Membrane</keyword>
<evidence type="ECO:0000313" key="3">
    <source>
        <dbReference type="Proteomes" id="UP000741863"/>
    </source>
</evidence>
<comment type="caution">
    <text evidence="2">The sequence shown here is derived from an EMBL/GenBank/DDBJ whole genome shotgun (WGS) entry which is preliminary data.</text>
</comment>
<dbReference type="EMBL" id="JAFBEC010000013">
    <property type="protein sequence ID" value="MBM7634487.1"/>
    <property type="molecule type" value="Genomic_DNA"/>
</dbReference>
<evidence type="ECO:0000313" key="2">
    <source>
        <dbReference type="EMBL" id="MBM7634487.1"/>
    </source>
</evidence>